<evidence type="ECO:0000256" key="1">
    <source>
        <dbReference type="SAM" id="Coils"/>
    </source>
</evidence>
<dbReference type="STRING" id="1123357.SAMN02745244_01718"/>
<sequence>MPEQIDSVVKYSFSGALIESVRITDGWSESVSAEHFGMAAMVAFLEQYQNSLITASAPKVTPGNLSIPGSEVANLAATAIAFNAEAWKLLADVSRLLGGPPQEEPELTQFHDLDRHVVVDVRDGQIVAIDVDPRWLSSDPVRIEDDLLVALNAFLEESPTDSLSARLAALRREHEELKAEVNQYREMQ</sequence>
<proteinExistence type="predicted"/>
<evidence type="ECO:0000313" key="2">
    <source>
        <dbReference type="EMBL" id="SHJ10191.1"/>
    </source>
</evidence>
<keyword evidence="1" id="KW-0175">Coiled coil</keyword>
<dbReference type="Proteomes" id="UP000184512">
    <property type="component" value="Unassembled WGS sequence"/>
</dbReference>
<accession>A0A1M6GJV0</accession>
<feature type="coiled-coil region" evidence="1">
    <location>
        <begin position="160"/>
        <end position="187"/>
    </location>
</feature>
<reference evidence="2 3" key="1">
    <citation type="submission" date="2016-11" db="EMBL/GenBank/DDBJ databases">
        <authorList>
            <person name="Jaros S."/>
            <person name="Januszkiewicz K."/>
            <person name="Wedrychowicz H."/>
        </authorList>
    </citation>
    <scope>NUCLEOTIDE SEQUENCE [LARGE SCALE GENOMIC DNA]</scope>
    <source>
        <strain evidence="2 3">DSM 12906</strain>
    </source>
</reference>
<dbReference type="RefSeq" id="WP_073187130.1">
    <property type="nucleotide sequence ID" value="NZ_FQZG01000027.1"/>
</dbReference>
<name>A0A1M6GJV0_9ACTN</name>
<organism evidence="2 3">
    <name type="scientific">Tessaracoccus bendigoensis DSM 12906</name>
    <dbReference type="NCBI Taxonomy" id="1123357"/>
    <lineage>
        <taxon>Bacteria</taxon>
        <taxon>Bacillati</taxon>
        <taxon>Actinomycetota</taxon>
        <taxon>Actinomycetes</taxon>
        <taxon>Propionibacteriales</taxon>
        <taxon>Propionibacteriaceae</taxon>
        <taxon>Tessaracoccus</taxon>
    </lineage>
</organism>
<dbReference type="AlphaFoldDB" id="A0A1M6GJV0"/>
<dbReference type="EMBL" id="FQZG01000027">
    <property type="protein sequence ID" value="SHJ10191.1"/>
    <property type="molecule type" value="Genomic_DNA"/>
</dbReference>
<gene>
    <name evidence="2" type="ORF">SAMN02745244_01718</name>
</gene>
<keyword evidence="3" id="KW-1185">Reference proteome</keyword>
<protein>
    <submittedName>
        <fullName evidence="2">Uncharacterized protein</fullName>
    </submittedName>
</protein>
<evidence type="ECO:0000313" key="3">
    <source>
        <dbReference type="Proteomes" id="UP000184512"/>
    </source>
</evidence>